<gene>
    <name evidence="4" type="primary">LOC113147082</name>
</gene>
<dbReference type="RefSeq" id="XP_026192135.1">
    <property type="nucleotide sequence ID" value="XM_026336350.1"/>
</dbReference>
<dbReference type="AlphaFoldDB" id="A0A6P6RYF2"/>
<dbReference type="SMART" id="SM00343">
    <property type="entry name" value="ZnF_C2HC"/>
    <property type="match status" value="4"/>
</dbReference>
<organism evidence="3 4">
    <name type="scientific">Cyclospora cayetanensis</name>
    <dbReference type="NCBI Taxonomy" id="88456"/>
    <lineage>
        <taxon>Eukaryota</taxon>
        <taxon>Sar</taxon>
        <taxon>Alveolata</taxon>
        <taxon>Apicomplexa</taxon>
        <taxon>Conoidasida</taxon>
        <taxon>Coccidia</taxon>
        <taxon>Eucoccidiorida</taxon>
        <taxon>Eimeriorina</taxon>
        <taxon>Eimeriidae</taxon>
        <taxon>Cyclospora</taxon>
    </lineage>
</organism>
<dbReference type="Gene3D" id="4.10.60.10">
    <property type="entry name" value="Zinc finger, CCHC-type"/>
    <property type="match status" value="2"/>
</dbReference>
<keyword evidence="1" id="KW-0479">Metal-binding</keyword>
<keyword evidence="1" id="KW-0862">Zinc</keyword>
<dbReference type="SUPFAM" id="SSF57756">
    <property type="entry name" value="Retrovirus zinc finger-like domains"/>
    <property type="match status" value="2"/>
</dbReference>
<name>A0A6P6RYF2_9EIME</name>
<evidence type="ECO:0000313" key="4">
    <source>
        <dbReference type="RefSeq" id="XP_026192135.1"/>
    </source>
</evidence>
<accession>A0A6P6RYF2</accession>
<evidence type="ECO:0000259" key="2">
    <source>
        <dbReference type="PROSITE" id="PS50158"/>
    </source>
</evidence>
<dbReference type="OrthoDB" id="332664at2759"/>
<dbReference type="GO" id="GO:0008270">
    <property type="term" value="F:zinc ion binding"/>
    <property type="evidence" value="ECO:0007669"/>
    <property type="project" value="UniProtKB-KW"/>
</dbReference>
<evidence type="ECO:0000313" key="3">
    <source>
        <dbReference type="Proteomes" id="UP000515125"/>
    </source>
</evidence>
<reference evidence="4" key="1">
    <citation type="submission" date="2025-08" db="UniProtKB">
        <authorList>
            <consortium name="RefSeq"/>
        </authorList>
    </citation>
    <scope>IDENTIFICATION</scope>
</reference>
<feature type="domain" description="CCHC-type" evidence="2">
    <location>
        <begin position="65"/>
        <end position="79"/>
    </location>
</feature>
<evidence type="ECO:0000256" key="1">
    <source>
        <dbReference type="PROSITE-ProRule" id="PRU00047"/>
    </source>
</evidence>
<dbReference type="Proteomes" id="UP000515125">
    <property type="component" value="Unplaced"/>
</dbReference>
<sequence length="257" mass="27904">MAADSRRKRPKFQRTRYFADLGDGSIPEARVAHSSAPASLSKRICFICFGEGHDSVGCPNSAIACSVCGSNGHVGDDCPVYLMELSLRGSLRAYIQQQCEQEQRPADKGRFPAQDPQCSQSIDQSNDGISIKSIKKSNKAAKRLALSSIQCVVCGELGHANCREPPASQGALYCPSCSNTGHRVTDCPRRTACRQQGISGDIWAEAAAAWATRKDERGISRARGAESLKPKPRWQKHRAAFIAKAAAADPWHPSHLR</sequence>
<dbReference type="Pfam" id="PF00098">
    <property type="entry name" value="zf-CCHC"/>
    <property type="match status" value="1"/>
</dbReference>
<keyword evidence="3" id="KW-1185">Reference proteome</keyword>
<dbReference type="GO" id="GO:0003676">
    <property type="term" value="F:nucleic acid binding"/>
    <property type="evidence" value="ECO:0007669"/>
    <property type="project" value="InterPro"/>
</dbReference>
<keyword evidence="1" id="KW-0863">Zinc-finger</keyword>
<dbReference type="InterPro" id="IPR001878">
    <property type="entry name" value="Znf_CCHC"/>
</dbReference>
<protein>
    <submittedName>
        <fullName evidence="4">DNA-binding protein HEXBP-like</fullName>
    </submittedName>
</protein>
<proteinExistence type="predicted"/>
<dbReference type="PROSITE" id="PS50158">
    <property type="entry name" value="ZF_CCHC"/>
    <property type="match status" value="1"/>
</dbReference>
<dbReference type="InterPro" id="IPR036875">
    <property type="entry name" value="Znf_CCHC_sf"/>
</dbReference>
<dbReference type="GeneID" id="113147082"/>